<evidence type="ECO:0000313" key="1">
    <source>
        <dbReference type="EMBL" id="KRY64543.1"/>
    </source>
</evidence>
<dbReference type="EMBL" id="JYDT01001482">
    <property type="protein sequence ID" value="KRY64543.1"/>
    <property type="molecule type" value="Genomic_DNA"/>
</dbReference>
<sequence>MSNAQKGKFIKFLKKSPIAEFNQDFENNRRRYTVLTGL</sequence>
<proteinExistence type="predicted"/>
<accession>A0A0V1DSJ9</accession>
<keyword evidence="2" id="KW-1185">Reference proteome</keyword>
<evidence type="ECO:0000313" key="2">
    <source>
        <dbReference type="Proteomes" id="UP000054995"/>
    </source>
</evidence>
<name>A0A0V1DSJ9_TRIPS</name>
<gene>
    <name evidence="1" type="ORF">T4D_13495</name>
</gene>
<organism evidence="1 2">
    <name type="scientific">Trichinella pseudospiralis</name>
    <name type="common">Parasitic roundworm</name>
    <dbReference type="NCBI Taxonomy" id="6337"/>
    <lineage>
        <taxon>Eukaryota</taxon>
        <taxon>Metazoa</taxon>
        <taxon>Ecdysozoa</taxon>
        <taxon>Nematoda</taxon>
        <taxon>Enoplea</taxon>
        <taxon>Dorylaimia</taxon>
        <taxon>Trichinellida</taxon>
        <taxon>Trichinellidae</taxon>
        <taxon>Trichinella</taxon>
    </lineage>
</organism>
<comment type="caution">
    <text evidence="1">The sequence shown here is derived from an EMBL/GenBank/DDBJ whole genome shotgun (WGS) entry which is preliminary data.</text>
</comment>
<reference evidence="1 2" key="1">
    <citation type="submission" date="2015-01" db="EMBL/GenBank/DDBJ databases">
        <title>Evolution of Trichinella species and genotypes.</title>
        <authorList>
            <person name="Korhonen P.K."/>
            <person name="Edoardo P."/>
            <person name="Giuseppe L.R."/>
            <person name="Gasser R.B."/>
        </authorList>
    </citation>
    <scope>NUCLEOTIDE SEQUENCE [LARGE SCALE GENOMIC DNA]</scope>
    <source>
        <strain evidence="1">ISS470</strain>
    </source>
</reference>
<dbReference type="AlphaFoldDB" id="A0A0V1DSJ9"/>
<dbReference type="Proteomes" id="UP000054995">
    <property type="component" value="Unassembled WGS sequence"/>
</dbReference>
<protein>
    <submittedName>
        <fullName evidence="1">Uncharacterized protein</fullName>
    </submittedName>
</protein>